<dbReference type="AlphaFoldDB" id="A0A0J6FAR2"/>
<reference evidence="2" key="3">
    <citation type="journal article" date="2010" name="Genome Res.">
        <title>Population genomic sequencing of Coccidioides fungi reveals recent hybridization and transposon control.</title>
        <authorList>
            <person name="Neafsey D.E."/>
            <person name="Barker B.M."/>
            <person name="Sharpton T.J."/>
            <person name="Stajich J.E."/>
            <person name="Park D.J."/>
            <person name="Whiston E."/>
            <person name="Hung C.-Y."/>
            <person name="McMahan C."/>
            <person name="White J."/>
            <person name="Sykes S."/>
            <person name="Heiman D."/>
            <person name="Young S."/>
            <person name="Zeng Q."/>
            <person name="Abouelleil A."/>
            <person name="Aftuck L."/>
            <person name="Bessette D."/>
            <person name="Brown A."/>
            <person name="FitzGerald M."/>
            <person name="Lui A."/>
            <person name="Macdonald J.P."/>
            <person name="Priest M."/>
            <person name="Orbach M.J."/>
            <person name="Galgiani J.N."/>
            <person name="Kirkland T.N."/>
            <person name="Cole G.T."/>
            <person name="Birren B.W."/>
            <person name="Henn M.R."/>
            <person name="Taylor J.W."/>
            <person name="Rounsley S.D."/>
        </authorList>
    </citation>
    <scope>NUCLEOTIDE SEQUENCE [LARGE SCALE GENOMIC DNA]</scope>
    <source>
        <strain evidence="2">RMSCC 3488</strain>
    </source>
</reference>
<name>A0A0J6FAR2_COCPO</name>
<reference evidence="1 2" key="1">
    <citation type="submission" date="2007-06" db="EMBL/GenBank/DDBJ databases">
        <title>The Genome Sequence of Coccidioides posadasii RMSCC_3488.</title>
        <authorList>
            <consortium name="Coccidioides Genome Resources Consortium"/>
            <consortium name="The Broad Institute Genome Sequencing Platform"/>
            <person name="Henn M.R."/>
            <person name="Sykes S."/>
            <person name="Young S."/>
            <person name="Jaffe D."/>
            <person name="Berlin A."/>
            <person name="Alvarez P."/>
            <person name="Butler J."/>
            <person name="Gnerre S."/>
            <person name="Grabherr M."/>
            <person name="Mauceli E."/>
            <person name="Brockman W."/>
            <person name="Kodira C."/>
            <person name="Alvarado L."/>
            <person name="Zeng Q."/>
            <person name="Crawford M."/>
            <person name="Antoine C."/>
            <person name="Devon K."/>
            <person name="Galgiani J."/>
            <person name="Orsborn K."/>
            <person name="Lewis M.L."/>
            <person name="Nusbaum C."/>
            <person name="Galagan J."/>
            <person name="Birren B."/>
        </authorList>
    </citation>
    <scope>NUCLEOTIDE SEQUENCE [LARGE SCALE GENOMIC DNA]</scope>
    <source>
        <strain evidence="1 2">RMSCC 3488</strain>
    </source>
</reference>
<dbReference type="EMBL" id="DS268109">
    <property type="protein sequence ID" value="KMM66340.1"/>
    <property type="molecule type" value="Genomic_DNA"/>
</dbReference>
<reference evidence="2" key="2">
    <citation type="journal article" date="2009" name="Genome Res.">
        <title>Comparative genomic analyses of the human fungal pathogens Coccidioides and their relatives.</title>
        <authorList>
            <person name="Sharpton T.J."/>
            <person name="Stajich J.E."/>
            <person name="Rounsley S.D."/>
            <person name="Gardner M.J."/>
            <person name="Wortman J.R."/>
            <person name="Jordar V.S."/>
            <person name="Maiti R."/>
            <person name="Kodira C.D."/>
            <person name="Neafsey D.E."/>
            <person name="Zeng Q."/>
            <person name="Hung C.-Y."/>
            <person name="McMahan C."/>
            <person name="Muszewska A."/>
            <person name="Grynberg M."/>
            <person name="Mandel M.A."/>
            <person name="Kellner E.M."/>
            <person name="Barker B.M."/>
            <person name="Galgiani J.N."/>
            <person name="Orbach M.J."/>
            <person name="Kirkland T.N."/>
            <person name="Cole G.T."/>
            <person name="Henn M.R."/>
            <person name="Birren B.W."/>
            <person name="Taylor J.W."/>
        </authorList>
    </citation>
    <scope>NUCLEOTIDE SEQUENCE [LARGE SCALE GENOMIC DNA]</scope>
    <source>
        <strain evidence="2">RMSCC 3488</strain>
    </source>
</reference>
<dbReference type="VEuPathDB" id="FungiDB:CPAG_02679"/>
<proteinExistence type="predicted"/>
<dbReference type="Proteomes" id="UP000054567">
    <property type="component" value="Unassembled WGS sequence"/>
</dbReference>
<gene>
    <name evidence="1" type="ORF">CPAG_02679</name>
</gene>
<organism evidence="1 2">
    <name type="scientific">Coccidioides posadasii RMSCC 3488</name>
    <dbReference type="NCBI Taxonomy" id="454284"/>
    <lineage>
        <taxon>Eukaryota</taxon>
        <taxon>Fungi</taxon>
        <taxon>Dikarya</taxon>
        <taxon>Ascomycota</taxon>
        <taxon>Pezizomycotina</taxon>
        <taxon>Eurotiomycetes</taxon>
        <taxon>Eurotiomycetidae</taxon>
        <taxon>Onygenales</taxon>
        <taxon>Onygenaceae</taxon>
        <taxon>Coccidioides</taxon>
    </lineage>
</organism>
<protein>
    <submittedName>
        <fullName evidence="1">Uncharacterized protein</fullName>
    </submittedName>
</protein>
<sequence>MMGVDETTVGLLLAPEIETKKQSPRKAPEKAMFLSRSLGTDHPPPSLWRAEALTFAKRHQRHGLAKEGSACFPGNARILQKTCCHSYGFSEFLCSRRVLCRTDKTNAILRSDRFLATGIETLTGTIEGIFEKKMMYIKSCSPTSSTTEELQLQETNKDQRRSHMGTVPRMTANCELRRETRLLTVRIQHDPPGSGSFTALVLCLGALELL</sequence>
<evidence type="ECO:0000313" key="1">
    <source>
        <dbReference type="EMBL" id="KMM66340.1"/>
    </source>
</evidence>
<evidence type="ECO:0000313" key="2">
    <source>
        <dbReference type="Proteomes" id="UP000054567"/>
    </source>
</evidence>
<accession>A0A0J6FAR2</accession>